<dbReference type="InterPro" id="IPR031107">
    <property type="entry name" value="Small_HSP"/>
</dbReference>
<accession>A0A0D5YSX4</accession>
<name>A0A0D5YSX4_9FLAO</name>
<reference evidence="4 5" key="1">
    <citation type="submission" date="2015-03" db="EMBL/GenBank/DDBJ databases">
        <title>Complete genome sequence of Muricauda lutaonensis CC-HSB-11T, isolated from a coastal hot spring.</title>
        <authorList>
            <person name="Kim K.M."/>
        </authorList>
    </citation>
    <scope>NUCLEOTIDE SEQUENCE [LARGE SCALE GENOMIC DNA]</scope>
    <source>
        <strain evidence="4 5">CC-HSB-11</strain>
    </source>
</reference>
<dbReference type="KEGG" id="mlt:VC82_1378"/>
<dbReference type="AlphaFoldDB" id="A0A0D5YSX4"/>
<keyword evidence="4" id="KW-0346">Stress response</keyword>
<dbReference type="PROSITE" id="PS01031">
    <property type="entry name" value="SHSP"/>
    <property type="match status" value="1"/>
</dbReference>
<proteinExistence type="inferred from homology"/>
<evidence type="ECO:0000256" key="1">
    <source>
        <dbReference type="PROSITE-ProRule" id="PRU00285"/>
    </source>
</evidence>
<dbReference type="HOGENOM" id="CLU_046737_8_4_10"/>
<evidence type="ECO:0000259" key="3">
    <source>
        <dbReference type="PROSITE" id="PS01031"/>
    </source>
</evidence>
<protein>
    <submittedName>
        <fullName evidence="4">Small heat shock protein</fullName>
    </submittedName>
</protein>
<organism evidence="4 5">
    <name type="scientific">Flagellimonas lutaonensis</name>
    <dbReference type="NCBI Taxonomy" id="516051"/>
    <lineage>
        <taxon>Bacteria</taxon>
        <taxon>Pseudomonadati</taxon>
        <taxon>Bacteroidota</taxon>
        <taxon>Flavobacteriia</taxon>
        <taxon>Flavobacteriales</taxon>
        <taxon>Flavobacteriaceae</taxon>
        <taxon>Flagellimonas</taxon>
    </lineage>
</organism>
<evidence type="ECO:0000256" key="2">
    <source>
        <dbReference type="RuleBase" id="RU003616"/>
    </source>
</evidence>
<dbReference type="RefSeq" id="WP_045801711.1">
    <property type="nucleotide sequence ID" value="NZ_CP011071.1"/>
</dbReference>
<feature type="domain" description="SHSP" evidence="3">
    <location>
        <begin position="38"/>
        <end position="151"/>
    </location>
</feature>
<dbReference type="EMBL" id="CP011071">
    <property type="protein sequence ID" value="AKA35004.1"/>
    <property type="molecule type" value="Genomic_DNA"/>
</dbReference>
<dbReference type="Pfam" id="PF00011">
    <property type="entry name" value="HSP20"/>
    <property type="match status" value="1"/>
</dbReference>
<dbReference type="CDD" id="cd06464">
    <property type="entry name" value="ACD_sHsps-like"/>
    <property type="match status" value="1"/>
</dbReference>
<dbReference type="STRING" id="516051.VC82_1378"/>
<dbReference type="InterPro" id="IPR008978">
    <property type="entry name" value="HSP20-like_chaperone"/>
</dbReference>
<dbReference type="OrthoDB" id="9814487at2"/>
<comment type="similarity">
    <text evidence="1 2">Belongs to the small heat shock protein (HSP20) family.</text>
</comment>
<sequence length="151" mass="17011">MSTLLTTSKTGSNLRRSFPSWVEDWLGNDLAGTFGSNFNTGMTLPAVNIRETGDEYLVEMAVPGLQKSDFDISLEDHVLSISAEVDEKEESKQGNYTRREFGYASFKRSFSLPETVEDEQIKAEYKEGVLSIHLPKKEEARKKPVRSIKIS</sequence>
<keyword evidence="5" id="KW-1185">Reference proteome</keyword>
<dbReference type="SUPFAM" id="SSF49764">
    <property type="entry name" value="HSP20-like chaperones"/>
    <property type="match status" value="1"/>
</dbReference>
<evidence type="ECO:0000313" key="5">
    <source>
        <dbReference type="Proteomes" id="UP000032726"/>
    </source>
</evidence>
<evidence type="ECO:0000313" key="4">
    <source>
        <dbReference type="EMBL" id="AKA35004.1"/>
    </source>
</evidence>
<dbReference type="InterPro" id="IPR002068">
    <property type="entry name" value="A-crystallin/Hsp20_dom"/>
</dbReference>
<gene>
    <name evidence="4" type="ORF">VC82_1378</name>
</gene>
<dbReference type="PANTHER" id="PTHR11527">
    <property type="entry name" value="HEAT-SHOCK PROTEIN 20 FAMILY MEMBER"/>
    <property type="match status" value="1"/>
</dbReference>
<dbReference type="Proteomes" id="UP000032726">
    <property type="component" value="Chromosome"/>
</dbReference>
<dbReference type="Gene3D" id="2.60.40.790">
    <property type="match status" value="1"/>
</dbReference>